<reference evidence="6" key="1">
    <citation type="submission" date="2021-06" db="EMBL/GenBank/DDBJ databases">
        <authorList>
            <person name="Hodson N. C."/>
            <person name="Mongue J. A."/>
            <person name="Jaron S. K."/>
        </authorList>
    </citation>
    <scope>NUCLEOTIDE SEQUENCE</scope>
</reference>
<dbReference type="InterPro" id="IPR019787">
    <property type="entry name" value="Znf_PHD-finger"/>
</dbReference>
<organism evidence="6 7">
    <name type="scientific">Allacma fusca</name>
    <dbReference type="NCBI Taxonomy" id="39272"/>
    <lineage>
        <taxon>Eukaryota</taxon>
        <taxon>Metazoa</taxon>
        <taxon>Ecdysozoa</taxon>
        <taxon>Arthropoda</taxon>
        <taxon>Hexapoda</taxon>
        <taxon>Collembola</taxon>
        <taxon>Symphypleona</taxon>
        <taxon>Sminthuridae</taxon>
        <taxon>Allacma</taxon>
    </lineage>
</organism>
<dbReference type="EMBL" id="CAJVCH010431765">
    <property type="protein sequence ID" value="CAG7818834.1"/>
    <property type="molecule type" value="Genomic_DNA"/>
</dbReference>
<evidence type="ECO:0000256" key="4">
    <source>
        <dbReference type="PROSITE-ProRule" id="PRU00146"/>
    </source>
</evidence>
<keyword evidence="7" id="KW-1185">Reference proteome</keyword>
<evidence type="ECO:0000259" key="5">
    <source>
        <dbReference type="PROSITE" id="PS50016"/>
    </source>
</evidence>
<sequence length="1110" mass="127016">LPCLRFTVLIVKVKIMGRPCTSKWTKDRSRYPASRIAAAMARICPDIGSWLTESYKVRGGLYQLLGRSFLTHVTPVDCMQLQSMVIRNCESIKVLFLREVNEISGLLPSPVAHSTPKPVRNTLDRCGFCAGFSEGTWVQCSSCPTWYHTLCLRLDIKKVEKDPSWLCPKCSGVSNVSFPSRMLKSVSIRRLDANEISLLTLHQTNLYESNIALEKENNAEQRIHETPLRPDVASNGRSCLSTRNKLIFNITSSPDDANVGGASASKSDSSKSSILGVPKNQLFCIHSDEDRDETVHSSESKDEHSLKEGKVAFNLRDVPSEMTFPFPYRVWKQLHYLNDDNVHKLNVDWTDFMRRQIRENGNPYCNWRMKWYKIKGAVPHFRAAGMCRHNNCGCLKFRAHTNFLPCKTKLCNIYVRFEGQFLHKKSDMITNPIMHSRRHTLKQKLLNKNAAAVATSLHRHADMEAVRAGNMSSLPMRKILQQMTYEAKIEQDNDKDPLVDLRMEMEKEIANKDHYIREFSQTPLRVVTFPGKSFEVIRCLASYKHPIILHIDATGSLIRKLPVVVGNKRVYVYSVVLKNPAPKIPPVAIAEFIQNTHTAAGISTSLNTIFDAMYSEFGPNFKSRLLMRVETDFSKALIGGVLQSLFRTNLFEFLNRCWNAAIHGFSPYPVNLHVCRTHVIMFLSEMLKKCYSKESTALKPLRNILYAILVSYKMESIVFRVELLLGILSQKYLSEEVAENINKLRDSTPGTYASKNSLRWKSFDTSITKLGSIHKCSLFGKFFYNLCSDVKQHDEHGQRREQKIGRYIRASKLNLEGRLNEFEAHVIGYFEHKGVHSIRTPKFTRKLRKVLKPITSSSMMKCNDEEQEIWFDTKRRRVGQPSVPVFKTFIENRVRESVQEASIIMKAIQFVLVGDFYNARVTWVGELLNKLEVGVNNLWGCEDEFSTDCLKPLFRKLKLVTACNEHTNKILLVSPLEIGETCIADAVRHINEINYMPQNCNVKGCTNLVKTYHELCDNDIFTMPVVVFKYKPVLVNGVMVSVETHDEMPKLVNILGKPYKLFAATLFQMNHFITVFLNNDIWYVYDGRCKHVVTSVPSYQSISSAFYAQE</sequence>
<gene>
    <name evidence="6" type="ORF">AFUS01_LOCUS29313</name>
</gene>
<name>A0A8J2PMC9_9HEXA</name>
<evidence type="ECO:0000256" key="1">
    <source>
        <dbReference type="ARBA" id="ARBA00022723"/>
    </source>
</evidence>
<dbReference type="SMART" id="SM00249">
    <property type="entry name" value="PHD"/>
    <property type="match status" value="1"/>
</dbReference>
<keyword evidence="1" id="KW-0479">Metal-binding</keyword>
<evidence type="ECO:0000256" key="3">
    <source>
        <dbReference type="ARBA" id="ARBA00022833"/>
    </source>
</evidence>
<evidence type="ECO:0000313" key="7">
    <source>
        <dbReference type="Proteomes" id="UP000708208"/>
    </source>
</evidence>
<protein>
    <recommendedName>
        <fullName evidence="5">PHD-type domain-containing protein</fullName>
    </recommendedName>
</protein>
<feature type="domain" description="PHD-type" evidence="5">
    <location>
        <begin position="123"/>
        <end position="173"/>
    </location>
</feature>
<dbReference type="GO" id="GO:0008270">
    <property type="term" value="F:zinc ion binding"/>
    <property type="evidence" value="ECO:0007669"/>
    <property type="project" value="UniProtKB-KW"/>
</dbReference>
<proteinExistence type="predicted"/>
<feature type="non-terminal residue" evidence="6">
    <location>
        <position position="1"/>
    </location>
</feature>
<dbReference type="PROSITE" id="PS50016">
    <property type="entry name" value="ZF_PHD_2"/>
    <property type="match status" value="1"/>
</dbReference>
<dbReference type="PROSITE" id="PS01359">
    <property type="entry name" value="ZF_PHD_1"/>
    <property type="match status" value="1"/>
</dbReference>
<dbReference type="AlphaFoldDB" id="A0A8J2PMC9"/>
<dbReference type="InterPro" id="IPR019786">
    <property type="entry name" value="Zinc_finger_PHD-type_CS"/>
</dbReference>
<dbReference type="Proteomes" id="UP000708208">
    <property type="component" value="Unassembled WGS sequence"/>
</dbReference>
<dbReference type="Pfam" id="PF00628">
    <property type="entry name" value="PHD"/>
    <property type="match status" value="1"/>
</dbReference>
<evidence type="ECO:0000256" key="2">
    <source>
        <dbReference type="ARBA" id="ARBA00022771"/>
    </source>
</evidence>
<dbReference type="InterPro" id="IPR001965">
    <property type="entry name" value="Znf_PHD"/>
</dbReference>
<keyword evidence="3" id="KW-0862">Zinc</keyword>
<dbReference type="CDD" id="cd15517">
    <property type="entry name" value="PHD_TCF19_like"/>
    <property type="match status" value="1"/>
</dbReference>
<accession>A0A8J2PMC9</accession>
<keyword evidence="2 4" id="KW-0863">Zinc-finger</keyword>
<dbReference type="OrthoDB" id="7695773at2759"/>
<comment type="caution">
    <text evidence="6">The sequence shown here is derived from an EMBL/GenBank/DDBJ whole genome shotgun (WGS) entry which is preliminary data.</text>
</comment>
<evidence type="ECO:0000313" key="6">
    <source>
        <dbReference type="EMBL" id="CAG7818834.1"/>
    </source>
</evidence>